<dbReference type="SUPFAM" id="SSF55979">
    <property type="entry name" value="DNA clamp"/>
    <property type="match status" value="1"/>
</dbReference>
<organism evidence="1 2">
    <name type="scientific">Actinidia rufa</name>
    <dbReference type="NCBI Taxonomy" id="165716"/>
    <lineage>
        <taxon>Eukaryota</taxon>
        <taxon>Viridiplantae</taxon>
        <taxon>Streptophyta</taxon>
        <taxon>Embryophyta</taxon>
        <taxon>Tracheophyta</taxon>
        <taxon>Spermatophyta</taxon>
        <taxon>Magnoliopsida</taxon>
        <taxon>eudicotyledons</taxon>
        <taxon>Gunneridae</taxon>
        <taxon>Pentapetalae</taxon>
        <taxon>asterids</taxon>
        <taxon>Ericales</taxon>
        <taxon>Actinidiaceae</taxon>
        <taxon>Actinidia</taxon>
    </lineage>
</organism>
<name>A0A7J0F1M7_9ERIC</name>
<accession>A0A7J0F1M7</accession>
<dbReference type="AlphaFoldDB" id="A0A7J0F1M7"/>
<keyword evidence="2" id="KW-1185">Reference proteome</keyword>
<dbReference type="EMBL" id="BJWL01000008">
    <property type="protein sequence ID" value="GFY92582.1"/>
    <property type="molecule type" value="Genomic_DNA"/>
</dbReference>
<dbReference type="Proteomes" id="UP000585474">
    <property type="component" value="Unassembled WGS sequence"/>
</dbReference>
<dbReference type="OrthoDB" id="1582958at2759"/>
<protein>
    <submittedName>
        <fullName evidence="1">Uncharacterized protein</fullName>
    </submittedName>
</protein>
<sequence>MISLKKIEGRILRKLVWPLALIQFHGAAIWGRDYFTVQVSSGELMGTLRLKSSCFDQYICYEPTRTWLNLEDLNDIISFIVDDECLIVSAVTSWNDQVTYVHFVFEILDCEVDWISGTVRFTTKTLRGGPIPNHHRDMNESEFAYEVVVGLPSEKFRQIITHFYQPGLPFVEAFVIDDEVTFRIGPYEDIVLTTAGGDCVIGGTYDFYRVVIRIYLLDCPDSYIAASEHCNTVWLLQSEGDSPDMVYFPLGELGNFMFYRNR</sequence>
<proteinExistence type="predicted"/>
<dbReference type="Gene3D" id="3.70.10.10">
    <property type="match status" value="1"/>
</dbReference>
<dbReference type="InterPro" id="IPR046938">
    <property type="entry name" value="DNA_clamp_sf"/>
</dbReference>
<evidence type="ECO:0000313" key="1">
    <source>
        <dbReference type="EMBL" id="GFY92582.1"/>
    </source>
</evidence>
<gene>
    <name evidence="1" type="ORF">Acr_08g0009780</name>
</gene>
<comment type="caution">
    <text evidence="1">The sequence shown here is derived from an EMBL/GenBank/DDBJ whole genome shotgun (WGS) entry which is preliminary data.</text>
</comment>
<evidence type="ECO:0000313" key="2">
    <source>
        <dbReference type="Proteomes" id="UP000585474"/>
    </source>
</evidence>
<reference evidence="1 2" key="1">
    <citation type="submission" date="2019-07" db="EMBL/GenBank/DDBJ databases">
        <title>De Novo Assembly of kiwifruit Actinidia rufa.</title>
        <authorList>
            <person name="Sugita-Konishi S."/>
            <person name="Sato K."/>
            <person name="Mori E."/>
            <person name="Abe Y."/>
            <person name="Kisaki G."/>
            <person name="Hamano K."/>
            <person name="Suezawa K."/>
            <person name="Otani M."/>
            <person name="Fukuda T."/>
            <person name="Manabe T."/>
            <person name="Gomi K."/>
            <person name="Tabuchi M."/>
            <person name="Akimitsu K."/>
            <person name="Kataoka I."/>
        </authorList>
    </citation>
    <scope>NUCLEOTIDE SEQUENCE [LARGE SCALE GENOMIC DNA]</scope>
    <source>
        <strain evidence="2">cv. Fuchu</strain>
    </source>
</reference>